<dbReference type="GO" id="GO:0000139">
    <property type="term" value="C:Golgi membrane"/>
    <property type="evidence" value="ECO:0007669"/>
    <property type="project" value="UniProtKB-SubCell"/>
</dbReference>
<gene>
    <name evidence="8" type="ORF">IscW_ISCW006262</name>
</gene>
<protein>
    <submittedName>
        <fullName evidence="8 9">Lactosylceramide 4-alpha-galactosyltransferase, putative</fullName>
        <ecNumber evidence="8">2.4.1.228</ecNumber>
    </submittedName>
</protein>
<keyword evidence="4 8" id="KW-0808">Transferase</keyword>
<evidence type="ECO:0000313" key="9">
    <source>
        <dbReference type="EnsemblMetazoa" id="ISCW006262-PA"/>
    </source>
</evidence>
<dbReference type="VEuPathDB" id="VectorBase:ISCW006262"/>
<dbReference type="GO" id="GO:0016758">
    <property type="term" value="F:hexosyltransferase activity"/>
    <property type="evidence" value="ECO:0000318"/>
    <property type="project" value="GO_Central"/>
</dbReference>
<dbReference type="Gene3D" id="3.90.550.20">
    <property type="match status" value="1"/>
</dbReference>
<evidence type="ECO:0000256" key="3">
    <source>
        <dbReference type="ARBA" id="ARBA00022676"/>
    </source>
</evidence>
<keyword evidence="3 8" id="KW-0328">Glycosyltransferase</keyword>
<evidence type="ECO:0000313" key="10">
    <source>
        <dbReference type="Proteomes" id="UP000001555"/>
    </source>
</evidence>
<dbReference type="InterPro" id="IPR029044">
    <property type="entry name" value="Nucleotide-diphossugar_trans"/>
</dbReference>
<dbReference type="EMBL" id="ABJB010547429">
    <property type="status" value="NOT_ANNOTATED_CDS"/>
    <property type="molecule type" value="Genomic_DNA"/>
</dbReference>
<evidence type="ECO:0000259" key="7">
    <source>
        <dbReference type="Pfam" id="PF04572"/>
    </source>
</evidence>
<dbReference type="VEuPathDB" id="VectorBase:ISCI006262"/>
<dbReference type="EnsemblMetazoa" id="ISCW006262-RA">
    <property type="protein sequence ID" value="ISCW006262-PA"/>
    <property type="gene ID" value="ISCW006262"/>
</dbReference>
<evidence type="ECO:0000256" key="2">
    <source>
        <dbReference type="ARBA" id="ARBA00009003"/>
    </source>
</evidence>
<dbReference type="InterPro" id="IPR007652">
    <property type="entry name" value="A1-4-GlycosylTfrase_dom"/>
</dbReference>
<dbReference type="HOGENOM" id="CLU_049512_2_0_1"/>
<dbReference type="InParanoid" id="B7PLD1"/>
<dbReference type="OrthoDB" id="409543at2759"/>
<organism>
    <name type="scientific">Ixodes scapularis</name>
    <name type="common">Black-legged tick</name>
    <name type="synonym">Deer tick</name>
    <dbReference type="NCBI Taxonomy" id="6945"/>
    <lineage>
        <taxon>Eukaryota</taxon>
        <taxon>Metazoa</taxon>
        <taxon>Ecdysozoa</taxon>
        <taxon>Arthropoda</taxon>
        <taxon>Chelicerata</taxon>
        <taxon>Arachnida</taxon>
        <taxon>Acari</taxon>
        <taxon>Parasitiformes</taxon>
        <taxon>Ixodida</taxon>
        <taxon>Ixodoidea</taxon>
        <taxon>Ixodidae</taxon>
        <taxon>Ixodinae</taxon>
        <taxon>Ixodes</taxon>
    </lineage>
</organism>
<dbReference type="SUPFAM" id="SSF53448">
    <property type="entry name" value="Nucleotide-diphospho-sugar transferases"/>
    <property type="match status" value="1"/>
</dbReference>
<evidence type="ECO:0000256" key="6">
    <source>
        <dbReference type="ARBA" id="ARBA00023136"/>
    </source>
</evidence>
<dbReference type="PANTHER" id="PTHR12042">
    <property type="entry name" value="LACTOSYLCERAMIDE 4-ALPHA-GALACTOSYLTRANSFERASE ALPHA- 1,4-GALACTOSYLTRANSFERASE"/>
    <property type="match status" value="1"/>
</dbReference>
<dbReference type="GO" id="GO:0050512">
    <property type="term" value="F:lactosylceramide 4-alpha-galactosyltransferase activity"/>
    <property type="evidence" value="ECO:0007669"/>
    <property type="project" value="UniProtKB-EC"/>
</dbReference>
<dbReference type="FunCoup" id="B7PLD1">
    <property type="interactions" value="21"/>
</dbReference>
<dbReference type="EMBL" id="DS739839">
    <property type="protein sequence ID" value="EEC07403.1"/>
    <property type="molecule type" value="Genomic_DNA"/>
</dbReference>
<keyword evidence="10" id="KW-1185">Reference proteome</keyword>
<dbReference type="PaxDb" id="6945-B7PLD1"/>
<dbReference type="VEuPathDB" id="VectorBase:ISCP_024361"/>
<dbReference type="Pfam" id="PF04572">
    <property type="entry name" value="Gb3_synth"/>
    <property type="match status" value="1"/>
</dbReference>
<accession>B7PLD1</accession>
<evidence type="ECO:0000256" key="5">
    <source>
        <dbReference type="ARBA" id="ARBA00023034"/>
    </source>
</evidence>
<comment type="similarity">
    <text evidence="2">Belongs to the glycosyltransferase 32 family.</text>
</comment>
<dbReference type="AlphaFoldDB" id="B7PLD1"/>
<dbReference type="Proteomes" id="UP000001555">
    <property type="component" value="Unassembled WGS sequence"/>
</dbReference>
<evidence type="ECO:0000256" key="4">
    <source>
        <dbReference type="ARBA" id="ARBA00022679"/>
    </source>
</evidence>
<name>B7PLD1_IXOSC</name>
<keyword evidence="5" id="KW-0333">Golgi apparatus</keyword>
<reference evidence="9" key="2">
    <citation type="submission" date="2020-05" db="UniProtKB">
        <authorList>
            <consortium name="EnsemblMetazoa"/>
        </authorList>
    </citation>
    <scope>IDENTIFICATION</scope>
    <source>
        <strain evidence="9">wikel</strain>
    </source>
</reference>
<evidence type="ECO:0000256" key="1">
    <source>
        <dbReference type="ARBA" id="ARBA00004323"/>
    </source>
</evidence>
<dbReference type="InterPro" id="IPR051981">
    <property type="entry name" value="Glycosyltransf_32"/>
</dbReference>
<dbReference type="GO" id="GO:0006688">
    <property type="term" value="P:glycosphingolipid biosynthetic process"/>
    <property type="evidence" value="ECO:0000318"/>
    <property type="project" value="GO_Central"/>
</dbReference>
<dbReference type="PANTHER" id="PTHR12042:SF21">
    <property type="entry name" value="ALPHA1,4-GALACTOSYLTRANSFERASE 1-RELATED"/>
    <property type="match status" value="1"/>
</dbReference>
<evidence type="ECO:0000313" key="8">
    <source>
        <dbReference type="EMBL" id="EEC07403.1"/>
    </source>
</evidence>
<reference evidence="8 10" key="1">
    <citation type="submission" date="2008-03" db="EMBL/GenBank/DDBJ databases">
        <title>Annotation of Ixodes scapularis.</title>
        <authorList>
            <consortium name="Ixodes scapularis Genome Project Consortium"/>
            <person name="Caler E."/>
            <person name="Hannick L.I."/>
            <person name="Bidwell S."/>
            <person name="Joardar V."/>
            <person name="Thiagarajan M."/>
            <person name="Amedeo P."/>
            <person name="Galinsky K.J."/>
            <person name="Schobel S."/>
            <person name="Inman J."/>
            <person name="Hostetler J."/>
            <person name="Miller J."/>
            <person name="Hammond M."/>
            <person name="Megy K."/>
            <person name="Lawson D."/>
            <person name="Kodira C."/>
            <person name="Sutton G."/>
            <person name="Meyer J."/>
            <person name="Hill C.A."/>
            <person name="Birren B."/>
            <person name="Nene V."/>
            <person name="Collins F."/>
            <person name="Alarcon-Chaidez F."/>
            <person name="Wikel S."/>
            <person name="Strausberg R."/>
        </authorList>
    </citation>
    <scope>NUCLEOTIDE SEQUENCE [LARGE SCALE GENOMIC DNA]</scope>
    <source>
        <strain evidence="10">Wikel</strain>
        <strain evidence="8">Wikel colony</strain>
    </source>
</reference>
<dbReference type="STRING" id="6945.B7PLD1"/>
<comment type="subcellular location">
    <subcellularLocation>
        <location evidence="1">Golgi apparatus membrane</location>
        <topology evidence="1">Single-pass type II membrane protein</topology>
    </subcellularLocation>
</comment>
<feature type="domain" description="Alpha 1,4-glycosyltransferase" evidence="7">
    <location>
        <begin position="207"/>
        <end position="336"/>
    </location>
</feature>
<keyword evidence="6" id="KW-0472">Membrane</keyword>
<dbReference type="Pfam" id="PF04488">
    <property type="entry name" value="Gly_transf_sug"/>
    <property type="match status" value="1"/>
</dbReference>
<dbReference type="EC" id="2.4.1.228" evidence="8"/>
<sequence>MQQIAILCTLLCYAVALTLLYARILANQSRRKENGATTKDAPPNFEANFSNVRFRVPGQHFRGKSFFFVESSRSSCINFRQACAVESATLHHPSMTIRLLLTAKESHLTVCPLLEALKLIGNLKVEKLDADSFFAESPLHLWYSRSSWNASRYKISHLSDAIRFLLVWKYGGIYCDLDIVVKRRFGHLRNSVGEEEPGAPVCGVLIFDKRHPFIKTCIEEFSKGYDPKKWAQNGPGVIKRALSNYTCNRQLSGILDCTDGTGTRVAVHTEEAFYAVPYQKWRLFFERKYVDIVRRATKKSYLVHIWNALSHQKDARVGSGSVYDLEAHNCPRTYALARALGGRF</sequence>
<proteinExistence type="inferred from homology"/>
<dbReference type="InterPro" id="IPR007577">
    <property type="entry name" value="GlycoTrfase_DXD_sugar-bd_CS"/>
</dbReference>